<accession>A0A835N596</accession>
<dbReference type="OrthoDB" id="2017676at2759"/>
<sequence length="244" mass="27403">MFFAWCAEIAHEFGAFHAIFSRCGGFGFACYHSLWLNLPHQNNLSDEFTLPDFPEACTIHVTQLNADGILLNAVEELDNIGLAYFRRKIGKPVWQLGPFPSPIGATIELQLHLSDMLELALEAGGKFFIWVVRPPIGFDINMEFKAKEWLPEGFEERMEYSKRGLLVRKWAPQDQFGGLQLPLVKTDILERDSAAWKLDATWHDIVALRGEKQAPLIDKDGPLTGSEMVTAVLGLQAVPGSEYD</sequence>
<reference evidence="3 4" key="1">
    <citation type="submission" date="2020-10" db="EMBL/GenBank/DDBJ databases">
        <title>Plant Genome Project.</title>
        <authorList>
            <person name="Zhang R.-G."/>
        </authorList>
    </citation>
    <scope>NUCLEOTIDE SEQUENCE [LARGE SCALE GENOMIC DNA]</scope>
    <source>
        <strain evidence="3">FAFU-HL-1</strain>
        <tissue evidence="3">Leaf</tissue>
    </source>
</reference>
<dbReference type="EMBL" id="JADGMS010000003">
    <property type="protein sequence ID" value="KAF9686455.1"/>
    <property type="molecule type" value="Genomic_DNA"/>
</dbReference>
<dbReference type="PANTHER" id="PTHR48047">
    <property type="entry name" value="GLYCOSYLTRANSFERASE"/>
    <property type="match status" value="1"/>
</dbReference>
<dbReference type="SUPFAM" id="SSF53756">
    <property type="entry name" value="UDP-Glycosyltransferase/glycogen phosphorylase"/>
    <property type="match status" value="1"/>
</dbReference>
<evidence type="ECO:0000256" key="1">
    <source>
        <dbReference type="ARBA" id="ARBA00009995"/>
    </source>
</evidence>
<dbReference type="Proteomes" id="UP000657918">
    <property type="component" value="Unassembled WGS sequence"/>
</dbReference>
<comment type="caution">
    <text evidence="3">The sequence shown here is derived from an EMBL/GenBank/DDBJ whole genome shotgun (WGS) entry which is preliminary data.</text>
</comment>
<evidence type="ECO:0000313" key="4">
    <source>
        <dbReference type="Proteomes" id="UP000657918"/>
    </source>
</evidence>
<name>A0A835N596_9ROSI</name>
<organism evidence="3 4">
    <name type="scientific">Salix dunnii</name>
    <dbReference type="NCBI Taxonomy" id="1413687"/>
    <lineage>
        <taxon>Eukaryota</taxon>
        <taxon>Viridiplantae</taxon>
        <taxon>Streptophyta</taxon>
        <taxon>Embryophyta</taxon>
        <taxon>Tracheophyta</taxon>
        <taxon>Spermatophyta</taxon>
        <taxon>Magnoliopsida</taxon>
        <taxon>eudicotyledons</taxon>
        <taxon>Gunneridae</taxon>
        <taxon>Pentapetalae</taxon>
        <taxon>rosids</taxon>
        <taxon>fabids</taxon>
        <taxon>Malpighiales</taxon>
        <taxon>Salicaceae</taxon>
        <taxon>Saliceae</taxon>
        <taxon>Salix</taxon>
    </lineage>
</organism>
<evidence type="ECO:0000256" key="2">
    <source>
        <dbReference type="ARBA" id="ARBA00022676"/>
    </source>
</evidence>
<proteinExistence type="inferred from homology"/>
<keyword evidence="4" id="KW-1185">Reference proteome</keyword>
<comment type="similarity">
    <text evidence="1">Belongs to the UDP-glycosyltransferase family.</text>
</comment>
<dbReference type="Gene3D" id="3.40.50.2000">
    <property type="entry name" value="Glycogen Phosphorylase B"/>
    <property type="match status" value="2"/>
</dbReference>
<keyword evidence="2" id="KW-0328">Glycosyltransferase</keyword>
<gene>
    <name evidence="3" type="ORF">SADUNF_Sadunf03G0160300</name>
</gene>
<protein>
    <submittedName>
        <fullName evidence="3">Uncharacterized protein</fullName>
    </submittedName>
</protein>
<dbReference type="GO" id="GO:0035251">
    <property type="term" value="F:UDP-glucosyltransferase activity"/>
    <property type="evidence" value="ECO:0007669"/>
    <property type="project" value="TreeGrafter"/>
</dbReference>
<dbReference type="PANTHER" id="PTHR48047:SF84">
    <property type="entry name" value="GLYCOSYLTRANSFERASE"/>
    <property type="match status" value="1"/>
</dbReference>
<dbReference type="AlphaFoldDB" id="A0A835N596"/>
<evidence type="ECO:0000313" key="3">
    <source>
        <dbReference type="EMBL" id="KAF9686455.1"/>
    </source>
</evidence>
<keyword evidence="2" id="KW-0808">Transferase</keyword>